<dbReference type="NCBIfam" id="TIGR02906">
    <property type="entry name" value="spore_CotS"/>
    <property type="match status" value="1"/>
</dbReference>
<protein>
    <submittedName>
        <fullName evidence="2">CotS family spore coat protein</fullName>
    </submittedName>
</protein>
<dbReference type="Proteomes" id="UP001524944">
    <property type="component" value="Unassembled WGS sequence"/>
</dbReference>
<dbReference type="PANTHER" id="PTHR39179:SF3">
    <property type="entry name" value="COTS-RELATED PROTEIN"/>
    <property type="match status" value="1"/>
</dbReference>
<proteinExistence type="predicted"/>
<organism evidence="2 3">
    <name type="scientific">Dehalobacterium formicoaceticum</name>
    <dbReference type="NCBI Taxonomy" id="51515"/>
    <lineage>
        <taxon>Bacteria</taxon>
        <taxon>Bacillati</taxon>
        <taxon>Bacillota</taxon>
        <taxon>Clostridia</taxon>
        <taxon>Eubacteriales</taxon>
        <taxon>Peptococcaceae</taxon>
        <taxon>Dehalobacterium</taxon>
    </lineage>
</organism>
<gene>
    <name evidence="2" type="ORF">NVS47_07325</name>
</gene>
<keyword evidence="3" id="KW-1185">Reference proteome</keyword>
<keyword evidence="2" id="KW-0167">Capsid protein</keyword>
<evidence type="ECO:0000313" key="2">
    <source>
        <dbReference type="EMBL" id="MCR6545326.1"/>
    </source>
</evidence>
<dbReference type="SUPFAM" id="SSF56112">
    <property type="entry name" value="Protein kinase-like (PK-like)"/>
    <property type="match status" value="1"/>
</dbReference>
<dbReference type="EMBL" id="JANPWE010000003">
    <property type="protein sequence ID" value="MCR6545326.1"/>
    <property type="molecule type" value="Genomic_DNA"/>
</dbReference>
<dbReference type="InterPro" id="IPR002575">
    <property type="entry name" value="Aminoglycoside_PTrfase"/>
</dbReference>
<feature type="domain" description="Aminoglycoside phosphotransferase" evidence="1">
    <location>
        <begin position="17"/>
        <end position="242"/>
    </location>
</feature>
<comment type="caution">
    <text evidence="2">The sequence shown here is derived from an EMBL/GenBank/DDBJ whole genome shotgun (WGS) entry which is preliminary data.</text>
</comment>
<dbReference type="PANTHER" id="PTHR39179">
    <property type="entry name" value="SPORE COAT PROTEIN I"/>
    <property type="match status" value="1"/>
</dbReference>
<evidence type="ECO:0000259" key="1">
    <source>
        <dbReference type="Pfam" id="PF01636"/>
    </source>
</evidence>
<accession>A0ABT1Y4A4</accession>
<dbReference type="Pfam" id="PF01636">
    <property type="entry name" value="APH"/>
    <property type="match status" value="1"/>
</dbReference>
<dbReference type="Gene3D" id="3.90.1200.10">
    <property type="match status" value="1"/>
</dbReference>
<evidence type="ECO:0000313" key="3">
    <source>
        <dbReference type="Proteomes" id="UP001524944"/>
    </source>
</evidence>
<dbReference type="RefSeq" id="WP_257913238.1">
    <property type="nucleotide sequence ID" value="NZ_CP022121.1"/>
</dbReference>
<dbReference type="InterPro" id="IPR047175">
    <property type="entry name" value="CotS-like"/>
</dbReference>
<sequence length="311" mass="36382">MTTHKNVNKVFTPPMNYALKRVKGKPESLLFYLSAMEYLWQKGFHHISRICRNQEGGLYVAEGEELYFLTEWIEGPCLDFSQSEQLDLAADVLGSFHRQGAGFIPPADCLPRNDIGRWPDKWQLRIMDLKIMGSLSRGGKNDFDHLFHQMLPQGLRDAEQSLSMLQGGEYRSYCRTLEERKPLCHRDFVYHNLILHQGEVFIIDFEYCVQDSPLVDLARFLRTSFVEQPWEIKTGGRILARYQDQAPLSPAEQTLLLALLVFPHELWRAGHNWYLSGQRKKNAYQLLCCYGEIYHRKVQFWRKMEQGFLSL</sequence>
<name>A0ABT1Y4A4_9FIRM</name>
<dbReference type="Gene3D" id="3.30.200.20">
    <property type="entry name" value="Phosphorylase Kinase, domain 1"/>
    <property type="match status" value="1"/>
</dbReference>
<reference evidence="2 3" key="1">
    <citation type="submission" date="2022-08" db="EMBL/GenBank/DDBJ databases">
        <title>Proteogenomics of the novel Dehalobacterium formicoaceticum strain EZ94 highlights a key role of methyltransferases during anaerobic dichloromethane degradation.</title>
        <authorList>
            <person name="Wasmund K."/>
        </authorList>
    </citation>
    <scope>NUCLEOTIDE SEQUENCE [LARGE SCALE GENOMIC DNA]</scope>
    <source>
        <strain evidence="2 3">EZ94</strain>
    </source>
</reference>
<dbReference type="InterPro" id="IPR014255">
    <property type="entry name" value="Spore_coat_CotS"/>
</dbReference>
<dbReference type="InterPro" id="IPR011009">
    <property type="entry name" value="Kinase-like_dom_sf"/>
</dbReference>
<keyword evidence="2" id="KW-0946">Virion</keyword>